<dbReference type="Gene3D" id="3.30.450.90">
    <property type="match status" value="1"/>
</dbReference>
<protein>
    <submittedName>
        <fullName evidence="5">Type II secretion system protein GspE</fullName>
    </submittedName>
</protein>
<evidence type="ECO:0000256" key="2">
    <source>
        <dbReference type="ARBA" id="ARBA00022741"/>
    </source>
</evidence>
<dbReference type="Pfam" id="PF00437">
    <property type="entry name" value="T2SSE"/>
    <property type="match status" value="1"/>
</dbReference>
<dbReference type="GO" id="GO:0005886">
    <property type="term" value="C:plasma membrane"/>
    <property type="evidence" value="ECO:0007669"/>
    <property type="project" value="TreeGrafter"/>
</dbReference>
<keyword evidence="3" id="KW-0067">ATP-binding</keyword>
<dbReference type="PANTHER" id="PTHR30258">
    <property type="entry name" value="TYPE II SECRETION SYSTEM PROTEIN GSPE-RELATED"/>
    <property type="match status" value="1"/>
</dbReference>
<keyword evidence="2" id="KW-0547">Nucleotide-binding</keyword>
<dbReference type="OrthoDB" id="9808272at2"/>
<dbReference type="AlphaFoldDB" id="A0A6I3SKD5"/>
<gene>
    <name evidence="5" type="ORF">GJ688_10415</name>
</gene>
<evidence type="ECO:0000259" key="4">
    <source>
        <dbReference type="PROSITE" id="PS00662"/>
    </source>
</evidence>
<dbReference type="Gene3D" id="3.30.300.160">
    <property type="entry name" value="Type II secretion system, protein E, N-terminal domain"/>
    <property type="match status" value="1"/>
</dbReference>
<dbReference type="FunFam" id="3.40.50.300:FF:000398">
    <property type="entry name" value="Type IV pilus assembly ATPase PilB"/>
    <property type="match status" value="1"/>
</dbReference>
<dbReference type="SUPFAM" id="SSF52540">
    <property type="entry name" value="P-loop containing nucleoside triphosphate hydrolases"/>
    <property type="match status" value="1"/>
</dbReference>
<dbReference type="InterPro" id="IPR001482">
    <property type="entry name" value="T2SS/T4SS_dom"/>
</dbReference>
<evidence type="ECO:0000313" key="6">
    <source>
        <dbReference type="Proteomes" id="UP000430670"/>
    </source>
</evidence>
<dbReference type="RefSeq" id="WP_155476486.1">
    <property type="nucleotide sequence ID" value="NZ_WNKU01000010.1"/>
</dbReference>
<dbReference type="Pfam" id="PF05157">
    <property type="entry name" value="MshEN"/>
    <property type="match status" value="1"/>
</dbReference>
<accession>A0A6I3SKD5</accession>
<feature type="domain" description="Bacterial type II secretion system protein E" evidence="4">
    <location>
        <begin position="377"/>
        <end position="391"/>
    </location>
</feature>
<reference evidence="5 6" key="1">
    <citation type="submission" date="2019-11" db="EMBL/GenBank/DDBJ databases">
        <title>Whole-genome sequence of a the green, strictly anaerobic photosynthetic bacterium Heliobacillus mobilis DSM 6151.</title>
        <authorList>
            <person name="Kyndt J.A."/>
            <person name="Meyer T.E."/>
        </authorList>
    </citation>
    <scope>NUCLEOTIDE SEQUENCE [LARGE SCALE GENOMIC DNA]</scope>
    <source>
        <strain evidence="5 6">DSM 6151</strain>
    </source>
</reference>
<name>A0A6I3SKD5_HELMO</name>
<evidence type="ECO:0000256" key="1">
    <source>
        <dbReference type="ARBA" id="ARBA00006611"/>
    </source>
</evidence>
<dbReference type="InterPro" id="IPR027417">
    <property type="entry name" value="P-loop_NTPase"/>
</dbReference>
<dbReference type="PROSITE" id="PS00662">
    <property type="entry name" value="T2SP_E"/>
    <property type="match status" value="1"/>
</dbReference>
<keyword evidence="6" id="KW-1185">Reference proteome</keyword>
<dbReference type="GO" id="GO:0016887">
    <property type="term" value="F:ATP hydrolysis activity"/>
    <property type="evidence" value="ECO:0007669"/>
    <property type="project" value="TreeGrafter"/>
</dbReference>
<dbReference type="FunFam" id="3.30.450.90:FF:000001">
    <property type="entry name" value="Type II secretion system ATPase GspE"/>
    <property type="match status" value="1"/>
</dbReference>
<comment type="caution">
    <text evidence="5">The sequence shown here is derived from an EMBL/GenBank/DDBJ whole genome shotgun (WGS) entry which is preliminary data.</text>
</comment>
<dbReference type="Gene3D" id="3.40.50.300">
    <property type="entry name" value="P-loop containing nucleotide triphosphate hydrolases"/>
    <property type="match status" value="1"/>
</dbReference>
<proteinExistence type="inferred from homology"/>
<dbReference type="Proteomes" id="UP000430670">
    <property type="component" value="Unassembled WGS sequence"/>
</dbReference>
<evidence type="ECO:0000256" key="3">
    <source>
        <dbReference type="ARBA" id="ARBA00022840"/>
    </source>
</evidence>
<dbReference type="PANTHER" id="PTHR30258:SF3">
    <property type="entry name" value="SLL1921 PROTEIN"/>
    <property type="match status" value="1"/>
</dbReference>
<sequence length="560" mass="62303">MKPERSRNLLGYWLVKEGIISPEQLDDALNSQTISKGEKEPLGKSLVSLGYCKEEDIAKVIAHRAGVSYLSLETNPVNVAALATIPPDVIKRYRALPVDFKDEKLIVAMQRPGDIMAIDDLRAISGFDITPVVIPDTELEVALEKYGRNDEFRTVEEEEENSTEIDMGDVQDDDRPAVQLANAIIAQGINVRASDIHIEPYEKRLRIRFRIDGVLHEMMQPPLRLHGALVSRIKVMANMNIADRRLPQDGRMSLKINGKSIDIRVASLPGAYGERLTLRILDRSSKMITLEDLGIKENTLAKFKEIIKAPYGCILVTGPTGSGKSTTLYATLADVDRHEKNVITVEDPVEYVFDGINQIQINPKAGLTFASGLRSILRSDPDIIMVGEVRDKETAQMVIESALTGHLVFSTLHTNDAAGAISRLADMGIEPFLTTSSLICVLAQRLARVLCSHCKEPNQLSRMELQNLPDFPWEPGEVSVTLYRPKGCIRCNNTGYRGRTGIYEMLIMSEEIQHMVLTHCSTQDIRLKAIQEGMQSLKINGMYKVKAGITSIEEIMRVIG</sequence>
<dbReference type="SUPFAM" id="SSF160246">
    <property type="entry name" value="EspE N-terminal domain-like"/>
    <property type="match status" value="1"/>
</dbReference>
<dbReference type="CDD" id="cd01129">
    <property type="entry name" value="PulE-GspE-like"/>
    <property type="match status" value="1"/>
</dbReference>
<dbReference type="EMBL" id="WNKU01000010">
    <property type="protein sequence ID" value="MTV49391.1"/>
    <property type="molecule type" value="Genomic_DNA"/>
</dbReference>
<dbReference type="InterPro" id="IPR037257">
    <property type="entry name" value="T2SS_E_N_sf"/>
</dbReference>
<dbReference type="InterPro" id="IPR007831">
    <property type="entry name" value="T2SS_GspE_N"/>
</dbReference>
<evidence type="ECO:0000313" key="5">
    <source>
        <dbReference type="EMBL" id="MTV49391.1"/>
    </source>
</evidence>
<dbReference type="GO" id="GO:0005524">
    <property type="term" value="F:ATP binding"/>
    <property type="evidence" value="ECO:0007669"/>
    <property type="project" value="UniProtKB-KW"/>
</dbReference>
<comment type="similarity">
    <text evidence="1">Belongs to the GSP E family.</text>
</comment>
<organism evidence="5 6">
    <name type="scientific">Heliobacterium mobile</name>
    <name type="common">Heliobacillus mobilis</name>
    <dbReference type="NCBI Taxonomy" id="28064"/>
    <lineage>
        <taxon>Bacteria</taxon>
        <taxon>Bacillati</taxon>
        <taxon>Bacillota</taxon>
        <taxon>Clostridia</taxon>
        <taxon>Eubacteriales</taxon>
        <taxon>Heliobacteriaceae</taxon>
        <taxon>Heliobacterium</taxon>
    </lineage>
</organism>